<keyword evidence="3" id="KW-1185">Reference proteome</keyword>
<protein>
    <submittedName>
        <fullName evidence="2">Uncharacterized protein</fullName>
    </submittedName>
</protein>
<evidence type="ECO:0000313" key="3">
    <source>
        <dbReference type="Proteomes" id="UP000823775"/>
    </source>
</evidence>
<comment type="caution">
    <text evidence="2">The sequence shown here is derived from an EMBL/GenBank/DDBJ whole genome shotgun (WGS) entry which is preliminary data.</text>
</comment>
<reference evidence="2 3" key="1">
    <citation type="journal article" date="2021" name="BMC Genomics">
        <title>Datura genome reveals duplications of psychoactive alkaloid biosynthetic genes and high mutation rate following tissue culture.</title>
        <authorList>
            <person name="Rajewski A."/>
            <person name="Carter-House D."/>
            <person name="Stajich J."/>
            <person name="Litt A."/>
        </authorList>
    </citation>
    <scope>NUCLEOTIDE SEQUENCE [LARGE SCALE GENOMIC DNA]</scope>
    <source>
        <strain evidence="2">AR-01</strain>
    </source>
</reference>
<proteinExistence type="predicted"/>
<organism evidence="2 3">
    <name type="scientific">Datura stramonium</name>
    <name type="common">Jimsonweed</name>
    <name type="synonym">Common thornapple</name>
    <dbReference type="NCBI Taxonomy" id="4076"/>
    <lineage>
        <taxon>Eukaryota</taxon>
        <taxon>Viridiplantae</taxon>
        <taxon>Streptophyta</taxon>
        <taxon>Embryophyta</taxon>
        <taxon>Tracheophyta</taxon>
        <taxon>Spermatophyta</taxon>
        <taxon>Magnoliopsida</taxon>
        <taxon>eudicotyledons</taxon>
        <taxon>Gunneridae</taxon>
        <taxon>Pentapetalae</taxon>
        <taxon>asterids</taxon>
        <taxon>lamiids</taxon>
        <taxon>Solanales</taxon>
        <taxon>Solanaceae</taxon>
        <taxon>Solanoideae</taxon>
        <taxon>Datureae</taxon>
        <taxon>Datura</taxon>
    </lineage>
</organism>
<dbReference type="EMBL" id="JACEIK010000821">
    <property type="protein sequence ID" value="MCD7462632.1"/>
    <property type="molecule type" value="Genomic_DNA"/>
</dbReference>
<keyword evidence="1" id="KW-1133">Transmembrane helix</keyword>
<dbReference type="Proteomes" id="UP000823775">
    <property type="component" value="Unassembled WGS sequence"/>
</dbReference>
<gene>
    <name evidence="2" type="ORF">HAX54_049004</name>
</gene>
<sequence length="172" mass="19608">MAKWACYSGNDLASQFNYNPFTDALIWLLIDFFCTQPDRPDELSRIENSGDNYLKSYVIPEPEVTIRKCKNESDEPSQHEVRKESVAAALLAQLAIARGYIRQPFMAMAPRGGSKSERQRRRVGRRIFIPYTESGTRLPHFLLPFSLLTFPSIFPIVAAFFRNPFSGGGIRK</sequence>
<name>A0ABS8SW88_DATST</name>
<evidence type="ECO:0000313" key="2">
    <source>
        <dbReference type="EMBL" id="MCD7462632.1"/>
    </source>
</evidence>
<keyword evidence="1" id="KW-0472">Membrane</keyword>
<feature type="transmembrane region" description="Helical" evidence="1">
    <location>
        <begin position="141"/>
        <end position="161"/>
    </location>
</feature>
<evidence type="ECO:0000256" key="1">
    <source>
        <dbReference type="SAM" id="Phobius"/>
    </source>
</evidence>
<accession>A0ABS8SW88</accession>
<keyword evidence="1" id="KW-0812">Transmembrane</keyword>